<dbReference type="SMART" id="SM00448">
    <property type="entry name" value="REC"/>
    <property type="match status" value="1"/>
</dbReference>
<reference evidence="4 5" key="1">
    <citation type="submission" date="2020-02" db="EMBL/GenBank/DDBJ databases">
        <title>Out from the shadows clarifying the taxonomy of the family Cryomorphaceae and related taxa by utilizing the GTDB taxonomic framework.</title>
        <authorList>
            <person name="Bowman J.P."/>
        </authorList>
    </citation>
    <scope>NUCLEOTIDE SEQUENCE [LARGE SCALE GENOMIC DNA]</scope>
    <source>
        <strain evidence="4 5">QSSC 1-22</strain>
    </source>
</reference>
<dbReference type="GO" id="GO:0000160">
    <property type="term" value="P:phosphorelay signal transduction system"/>
    <property type="evidence" value="ECO:0007669"/>
    <property type="project" value="InterPro"/>
</dbReference>
<comment type="caution">
    <text evidence="4">The sequence shown here is derived from an EMBL/GenBank/DDBJ whole genome shotgun (WGS) entry which is preliminary data.</text>
</comment>
<dbReference type="InterPro" id="IPR001789">
    <property type="entry name" value="Sig_transdc_resp-reg_receiver"/>
</dbReference>
<keyword evidence="1 2" id="KW-0597">Phosphoprotein</keyword>
<name>A0A7K3WY95_9FLAO</name>
<dbReference type="PANTHER" id="PTHR44591">
    <property type="entry name" value="STRESS RESPONSE REGULATOR PROTEIN 1"/>
    <property type="match status" value="1"/>
</dbReference>
<dbReference type="PROSITE" id="PS50110">
    <property type="entry name" value="RESPONSE_REGULATORY"/>
    <property type="match status" value="1"/>
</dbReference>
<evidence type="ECO:0000313" key="5">
    <source>
        <dbReference type="Proteomes" id="UP000486602"/>
    </source>
</evidence>
<feature type="domain" description="Response regulatory" evidence="3">
    <location>
        <begin position="8"/>
        <end position="122"/>
    </location>
</feature>
<dbReference type="PANTHER" id="PTHR44591:SF3">
    <property type="entry name" value="RESPONSE REGULATORY DOMAIN-CONTAINING PROTEIN"/>
    <property type="match status" value="1"/>
</dbReference>
<feature type="modified residue" description="4-aspartylphosphate" evidence="2">
    <location>
        <position position="57"/>
    </location>
</feature>
<dbReference type="RefSeq" id="WP_163287075.1">
    <property type="nucleotide sequence ID" value="NZ_JAAGVY010000064.1"/>
</dbReference>
<evidence type="ECO:0000256" key="2">
    <source>
        <dbReference type="PROSITE-ProRule" id="PRU00169"/>
    </source>
</evidence>
<evidence type="ECO:0000256" key="1">
    <source>
        <dbReference type="ARBA" id="ARBA00022553"/>
    </source>
</evidence>
<dbReference type="AlphaFoldDB" id="A0A7K3WY95"/>
<dbReference type="Proteomes" id="UP000486602">
    <property type="component" value="Unassembled WGS sequence"/>
</dbReference>
<evidence type="ECO:0000313" key="4">
    <source>
        <dbReference type="EMBL" id="NEN25625.1"/>
    </source>
</evidence>
<dbReference type="Gene3D" id="3.40.50.2300">
    <property type="match status" value="1"/>
</dbReference>
<dbReference type="InterPro" id="IPR050595">
    <property type="entry name" value="Bact_response_regulator"/>
</dbReference>
<keyword evidence="5" id="KW-1185">Reference proteome</keyword>
<dbReference type="InterPro" id="IPR011006">
    <property type="entry name" value="CheY-like_superfamily"/>
</dbReference>
<sequence length="122" mass="13852">MKAPDNTHILIIDDNEDIVFMLKAMLTLKGYLVDVRTNTDKLEEHLLKKRPNLILMDMLLSGSDGREICKKLKANKAFSDIPIIMISAHPTAKHDCLKAGSDFFLAKPFDMKNLFEKVHEAL</sequence>
<protein>
    <submittedName>
        <fullName evidence="4">Response regulator</fullName>
    </submittedName>
</protein>
<dbReference type="SUPFAM" id="SSF52172">
    <property type="entry name" value="CheY-like"/>
    <property type="match status" value="1"/>
</dbReference>
<evidence type="ECO:0000259" key="3">
    <source>
        <dbReference type="PROSITE" id="PS50110"/>
    </source>
</evidence>
<dbReference type="EMBL" id="JAAGVY010000064">
    <property type="protein sequence ID" value="NEN25625.1"/>
    <property type="molecule type" value="Genomic_DNA"/>
</dbReference>
<dbReference type="Pfam" id="PF00072">
    <property type="entry name" value="Response_reg"/>
    <property type="match status" value="1"/>
</dbReference>
<accession>A0A7K3WY95</accession>
<proteinExistence type="predicted"/>
<gene>
    <name evidence="4" type="ORF">G3O08_19205</name>
</gene>
<organism evidence="4 5">
    <name type="scientific">Cryomorpha ignava</name>
    <dbReference type="NCBI Taxonomy" id="101383"/>
    <lineage>
        <taxon>Bacteria</taxon>
        <taxon>Pseudomonadati</taxon>
        <taxon>Bacteroidota</taxon>
        <taxon>Flavobacteriia</taxon>
        <taxon>Flavobacteriales</taxon>
        <taxon>Cryomorphaceae</taxon>
        <taxon>Cryomorpha</taxon>
    </lineage>
</organism>